<feature type="domain" description="AB hydrolase-1" evidence="2">
    <location>
        <begin position="33"/>
        <end position="263"/>
    </location>
</feature>
<proteinExistence type="predicted"/>
<evidence type="ECO:0000256" key="1">
    <source>
        <dbReference type="SAM" id="MobiDB-lite"/>
    </source>
</evidence>
<organism evidence="3">
    <name type="scientific">uncultured Thermomicrobiales bacterium</name>
    <dbReference type="NCBI Taxonomy" id="1645740"/>
    <lineage>
        <taxon>Bacteria</taxon>
        <taxon>Pseudomonadati</taxon>
        <taxon>Thermomicrobiota</taxon>
        <taxon>Thermomicrobia</taxon>
        <taxon>Thermomicrobiales</taxon>
        <taxon>environmental samples</taxon>
    </lineage>
</organism>
<accession>A0A6J4VD96</accession>
<dbReference type="EMBL" id="CADCWK010000379">
    <property type="protein sequence ID" value="CAA9575778.1"/>
    <property type="molecule type" value="Genomic_DNA"/>
</dbReference>
<dbReference type="GO" id="GO:0052689">
    <property type="term" value="F:carboxylic ester hydrolase activity"/>
    <property type="evidence" value="ECO:0007669"/>
    <property type="project" value="InterPro"/>
</dbReference>
<dbReference type="Gene3D" id="3.40.50.1820">
    <property type="entry name" value="alpha/beta hydrolase"/>
    <property type="match status" value="1"/>
</dbReference>
<dbReference type="AlphaFoldDB" id="A0A6J4VD96"/>
<gene>
    <name evidence="3" type="ORF">AVDCRST_MAG33-3034</name>
</gene>
<reference evidence="3" key="1">
    <citation type="submission" date="2020-02" db="EMBL/GenBank/DDBJ databases">
        <authorList>
            <person name="Meier V. D."/>
        </authorList>
    </citation>
    <scope>NUCLEOTIDE SEQUENCE</scope>
    <source>
        <strain evidence="3">AVDCRST_MAG33</strain>
    </source>
</reference>
<dbReference type="Pfam" id="PF12697">
    <property type="entry name" value="Abhydrolase_6"/>
    <property type="match status" value="1"/>
</dbReference>
<sequence>MQQSPSPFAGDHHAPFDFVPEPPVESPRRVGALLLHGFMGTPAELRPLGRALADHGIRAQAPLLPGFGPNLGDLNRTTASDWSHAVETAWKLVRAEADVTLLVGFSFGAALALETAARQPPAALVLISPYVRLMDLPSWLLVAGLPVLKRTIKTFSPYAKADFRDPEVRRFFGEMDPALDLDDPATQASLRERSTIPFSVIEQMRRTTDAGRRAAASVTAPALLIQGTGDETSTVARSRALGATLRGPLTLRELDADHLIVDDRKPSWPAVRDSVLAFVDQQFGSQLTGPATTR</sequence>
<dbReference type="InterPro" id="IPR029058">
    <property type="entry name" value="AB_hydrolase_fold"/>
</dbReference>
<protein>
    <recommendedName>
        <fullName evidence="2">AB hydrolase-1 domain-containing protein</fullName>
    </recommendedName>
</protein>
<dbReference type="InterPro" id="IPR000073">
    <property type="entry name" value="AB_hydrolase_1"/>
</dbReference>
<evidence type="ECO:0000313" key="3">
    <source>
        <dbReference type="EMBL" id="CAA9575778.1"/>
    </source>
</evidence>
<evidence type="ECO:0000259" key="2">
    <source>
        <dbReference type="Pfam" id="PF12697"/>
    </source>
</evidence>
<dbReference type="InterPro" id="IPR012354">
    <property type="entry name" value="Esterase_lipase"/>
</dbReference>
<feature type="region of interest" description="Disordered" evidence="1">
    <location>
        <begin position="1"/>
        <end position="22"/>
    </location>
</feature>
<dbReference type="SUPFAM" id="SSF53474">
    <property type="entry name" value="alpha/beta-Hydrolases"/>
    <property type="match status" value="1"/>
</dbReference>
<name>A0A6J4VD96_9BACT</name>
<dbReference type="PIRSF" id="PIRSF017388">
    <property type="entry name" value="Esterase_lipase"/>
    <property type="match status" value="1"/>
</dbReference>